<evidence type="ECO:0000256" key="12">
    <source>
        <dbReference type="ARBA" id="ARBA00023033"/>
    </source>
</evidence>
<name>A0A9P0CIJ2_9CUCU</name>
<evidence type="ECO:0000256" key="8">
    <source>
        <dbReference type="ARBA" id="ARBA00022824"/>
    </source>
</evidence>
<dbReference type="PROSITE" id="PS00086">
    <property type="entry name" value="CYTOCHROME_P450"/>
    <property type="match status" value="1"/>
</dbReference>
<accession>A0A9P0CIJ2</accession>
<keyword evidence="9" id="KW-0492">Microsome</keyword>
<reference evidence="16" key="1">
    <citation type="submission" date="2022-01" db="EMBL/GenBank/DDBJ databases">
        <authorList>
            <person name="King R."/>
        </authorList>
    </citation>
    <scope>NUCLEOTIDE SEQUENCE</scope>
</reference>
<evidence type="ECO:0000256" key="3">
    <source>
        <dbReference type="ARBA" id="ARBA00004174"/>
    </source>
</evidence>
<organism evidence="16 17">
    <name type="scientific">Psylliodes chrysocephalus</name>
    <dbReference type="NCBI Taxonomy" id="3402493"/>
    <lineage>
        <taxon>Eukaryota</taxon>
        <taxon>Metazoa</taxon>
        <taxon>Ecdysozoa</taxon>
        <taxon>Arthropoda</taxon>
        <taxon>Hexapoda</taxon>
        <taxon>Insecta</taxon>
        <taxon>Pterygota</taxon>
        <taxon>Neoptera</taxon>
        <taxon>Endopterygota</taxon>
        <taxon>Coleoptera</taxon>
        <taxon>Polyphaga</taxon>
        <taxon>Cucujiformia</taxon>
        <taxon>Chrysomeloidea</taxon>
        <taxon>Chrysomelidae</taxon>
        <taxon>Galerucinae</taxon>
        <taxon>Alticini</taxon>
        <taxon>Psylliodes</taxon>
    </lineage>
</organism>
<dbReference type="GO" id="GO:0004497">
    <property type="term" value="F:monooxygenase activity"/>
    <property type="evidence" value="ECO:0007669"/>
    <property type="project" value="UniProtKB-KW"/>
</dbReference>
<dbReference type="InterPro" id="IPR050476">
    <property type="entry name" value="Insect_CytP450_Detox"/>
</dbReference>
<evidence type="ECO:0000313" key="17">
    <source>
        <dbReference type="Proteomes" id="UP001153636"/>
    </source>
</evidence>
<dbReference type="Pfam" id="PF00067">
    <property type="entry name" value="p450"/>
    <property type="match status" value="1"/>
</dbReference>
<comment type="cofactor">
    <cofactor evidence="1 14">
        <name>heme</name>
        <dbReference type="ChEBI" id="CHEBI:30413"/>
    </cofactor>
</comment>
<keyword evidence="6 14" id="KW-0349">Heme</keyword>
<dbReference type="GO" id="GO:0005506">
    <property type="term" value="F:iron ion binding"/>
    <property type="evidence" value="ECO:0007669"/>
    <property type="project" value="InterPro"/>
</dbReference>
<evidence type="ECO:0000256" key="11">
    <source>
        <dbReference type="ARBA" id="ARBA00023004"/>
    </source>
</evidence>
<keyword evidence="12 15" id="KW-0503">Monooxygenase</keyword>
<dbReference type="GO" id="GO:0005789">
    <property type="term" value="C:endoplasmic reticulum membrane"/>
    <property type="evidence" value="ECO:0007669"/>
    <property type="project" value="UniProtKB-SubCell"/>
</dbReference>
<keyword evidence="13" id="KW-0472">Membrane</keyword>
<evidence type="ECO:0000256" key="15">
    <source>
        <dbReference type="RuleBase" id="RU000461"/>
    </source>
</evidence>
<comment type="function">
    <text evidence="2">May be involved in the metabolism of insect hormones and in the breakdown of synthetic insecticides.</text>
</comment>
<evidence type="ECO:0000256" key="14">
    <source>
        <dbReference type="PIRSR" id="PIRSR602403-1"/>
    </source>
</evidence>
<protein>
    <recommendedName>
        <fullName evidence="18">Cytochrome P450</fullName>
    </recommendedName>
</protein>
<evidence type="ECO:0000256" key="13">
    <source>
        <dbReference type="ARBA" id="ARBA00023136"/>
    </source>
</evidence>
<evidence type="ECO:0000256" key="4">
    <source>
        <dbReference type="ARBA" id="ARBA00004406"/>
    </source>
</evidence>
<evidence type="ECO:0000256" key="1">
    <source>
        <dbReference type="ARBA" id="ARBA00001971"/>
    </source>
</evidence>
<keyword evidence="8" id="KW-0256">Endoplasmic reticulum</keyword>
<dbReference type="InterPro" id="IPR001128">
    <property type="entry name" value="Cyt_P450"/>
</dbReference>
<dbReference type="CDD" id="cd11056">
    <property type="entry name" value="CYP6-like"/>
    <property type="match status" value="1"/>
</dbReference>
<dbReference type="AlphaFoldDB" id="A0A9P0CIJ2"/>
<dbReference type="OrthoDB" id="2789670at2759"/>
<feature type="binding site" description="axial binding residue" evidence="14">
    <location>
        <position position="457"/>
    </location>
    <ligand>
        <name>heme</name>
        <dbReference type="ChEBI" id="CHEBI:30413"/>
    </ligand>
    <ligandPart>
        <name>Fe</name>
        <dbReference type="ChEBI" id="CHEBI:18248"/>
    </ligandPart>
</feature>
<dbReference type="Gene3D" id="1.10.630.10">
    <property type="entry name" value="Cytochrome P450"/>
    <property type="match status" value="1"/>
</dbReference>
<comment type="similarity">
    <text evidence="5 15">Belongs to the cytochrome P450 family.</text>
</comment>
<evidence type="ECO:0000256" key="7">
    <source>
        <dbReference type="ARBA" id="ARBA00022723"/>
    </source>
</evidence>
<dbReference type="InterPro" id="IPR002403">
    <property type="entry name" value="Cyt_P450_E_grp-IV"/>
</dbReference>
<evidence type="ECO:0000256" key="5">
    <source>
        <dbReference type="ARBA" id="ARBA00010617"/>
    </source>
</evidence>
<dbReference type="PANTHER" id="PTHR24292:SF100">
    <property type="entry name" value="CYTOCHROME P450 6A16, ISOFORM B-RELATED"/>
    <property type="match status" value="1"/>
</dbReference>
<proteinExistence type="inferred from homology"/>
<dbReference type="InterPro" id="IPR017972">
    <property type="entry name" value="Cyt_P450_CS"/>
</dbReference>
<dbReference type="InterPro" id="IPR036396">
    <property type="entry name" value="Cyt_P450_sf"/>
</dbReference>
<dbReference type="Proteomes" id="UP001153636">
    <property type="component" value="Chromosome 16"/>
</dbReference>
<evidence type="ECO:0000256" key="10">
    <source>
        <dbReference type="ARBA" id="ARBA00023002"/>
    </source>
</evidence>
<sequence length="512" mass="58788">MDLTYPFFILSTTVALLYLYSKWKFSYWKIRNVHHLEPIFLYGNLKETSGKIIHLSEKMSRLYKEVKAKGGAYGGFYSYWTPDFVPVNLNLIKGILHKDFTHFRNHKSYVNVEKDPLSGHLFNLRDDKWKSLRSKLTPTFTSGKMKMMFQTIVDCTTGLENILKESITINDAVNIKDILSRFTIDVIGSVAFGIEINSLKNPNSDFVKYGKATFTNSFSKRIKLMIFAVFPRCITNFIKLVPQEVESFYINLVKDTVNYREKNNVYRKDFMHLLIQLKNIGTVTDDAEGLSVQQITNEDLGLTVNEMAAQAFVFYLAGFETSATTMTFALLELSQNSDVQDKLREEINSVLKKHDNKITYEAINEMEYLEKVVSETLRKHPPISLLPRVCNKDYEIENSDLVIKSGTSVIIPIISIQRDPEYYPDPEKFDPERFSKENISSRPAFTYMPFGEGPRTCIGLRFGILQTKVGLCSVLKNCRVSLNKKTIVPIEYDFGSVLTVKGGVWLNLEYLN</sequence>
<keyword evidence="11 14" id="KW-0408">Iron</keyword>
<evidence type="ECO:0000313" key="16">
    <source>
        <dbReference type="EMBL" id="CAH1104082.1"/>
    </source>
</evidence>
<keyword evidence="7 14" id="KW-0479">Metal-binding</keyword>
<dbReference type="GO" id="GO:0016705">
    <property type="term" value="F:oxidoreductase activity, acting on paired donors, with incorporation or reduction of molecular oxygen"/>
    <property type="evidence" value="ECO:0007669"/>
    <property type="project" value="InterPro"/>
</dbReference>
<dbReference type="GO" id="GO:0020037">
    <property type="term" value="F:heme binding"/>
    <property type="evidence" value="ECO:0007669"/>
    <property type="project" value="InterPro"/>
</dbReference>
<evidence type="ECO:0008006" key="18">
    <source>
        <dbReference type="Google" id="ProtNLM"/>
    </source>
</evidence>
<dbReference type="FunFam" id="1.10.630.10:FF:000042">
    <property type="entry name" value="Cytochrome P450"/>
    <property type="match status" value="1"/>
</dbReference>
<dbReference type="EMBL" id="OV651828">
    <property type="protein sequence ID" value="CAH1104082.1"/>
    <property type="molecule type" value="Genomic_DNA"/>
</dbReference>
<dbReference type="SUPFAM" id="SSF48264">
    <property type="entry name" value="Cytochrome P450"/>
    <property type="match status" value="1"/>
</dbReference>
<dbReference type="PRINTS" id="PR00385">
    <property type="entry name" value="P450"/>
</dbReference>
<keyword evidence="10 15" id="KW-0560">Oxidoreductase</keyword>
<evidence type="ECO:0000256" key="9">
    <source>
        <dbReference type="ARBA" id="ARBA00022848"/>
    </source>
</evidence>
<keyword evidence="17" id="KW-1185">Reference proteome</keyword>
<dbReference type="PANTHER" id="PTHR24292">
    <property type="entry name" value="CYTOCHROME P450"/>
    <property type="match status" value="1"/>
</dbReference>
<gene>
    <name evidence="16" type="ORF">PSYICH_LOCUS5304</name>
</gene>
<evidence type="ECO:0000256" key="2">
    <source>
        <dbReference type="ARBA" id="ARBA00003690"/>
    </source>
</evidence>
<comment type="subcellular location">
    <subcellularLocation>
        <location evidence="4">Endoplasmic reticulum membrane</location>
        <topology evidence="4">Peripheral membrane protein</topology>
    </subcellularLocation>
    <subcellularLocation>
        <location evidence="3">Microsome membrane</location>
        <topology evidence="3">Peripheral membrane protein</topology>
    </subcellularLocation>
</comment>
<dbReference type="PRINTS" id="PR00465">
    <property type="entry name" value="EP450IV"/>
</dbReference>
<evidence type="ECO:0000256" key="6">
    <source>
        <dbReference type="ARBA" id="ARBA00022617"/>
    </source>
</evidence>